<sequence length="121" mass="13323">MRNEVYTNNLRPGKITLGLRIMTNCAMSTVMANEKCPEYEHVVTFPRTSGVILAHSVPKFSWCYTVWAAVGLFLCPVFGFVALIASLSSYTDHNVKDFIGATGKRRVACIFGVTGVVVVRC</sequence>
<gene>
    <name evidence="7" type="ORF">CAPTEDRAFT_196483</name>
</gene>
<dbReference type="AlphaFoldDB" id="R7V3H4"/>
<keyword evidence="3 6" id="KW-0812">Transmembrane</keyword>
<dbReference type="EMBL" id="AMQN01005142">
    <property type="status" value="NOT_ANNOTATED_CDS"/>
    <property type="molecule type" value="Genomic_DNA"/>
</dbReference>
<reference evidence="7 9" key="2">
    <citation type="journal article" date="2013" name="Nature">
        <title>Insights into bilaterian evolution from three spiralian genomes.</title>
        <authorList>
            <person name="Simakov O."/>
            <person name="Marletaz F."/>
            <person name="Cho S.J."/>
            <person name="Edsinger-Gonzales E."/>
            <person name="Havlak P."/>
            <person name="Hellsten U."/>
            <person name="Kuo D.H."/>
            <person name="Larsson T."/>
            <person name="Lv J."/>
            <person name="Arendt D."/>
            <person name="Savage R."/>
            <person name="Osoegawa K."/>
            <person name="de Jong P."/>
            <person name="Grimwood J."/>
            <person name="Chapman J.A."/>
            <person name="Shapiro H."/>
            <person name="Aerts A."/>
            <person name="Otillar R.P."/>
            <person name="Terry A.Y."/>
            <person name="Boore J.L."/>
            <person name="Grigoriev I.V."/>
            <person name="Lindberg D.R."/>
            <person name="Seaver E.C."/>
            <person name="Weisblat D.A."/>
            <person name="Putnam N.H."/>
            <person name="Rokhsar D.S."/>
        </authorList>
    </citation>
    <scope>NUCLEOTIDE SEQUENCE</scope>
    <source>
        <strain evidence="7 9">I ESC-2004</strain>
    </source>
</reference>
<evidence type="ECO:0000256" key="2">
    <source>
        <dbReference type="ARBA" id="ARBA00006843"/>
    </source>
</evidence>
<evidence type="ECO:0000313" key="7">
    <source>
        <dbReference type="EMBL" id="ELU13398.1"/>
    </source>
</evidence>
<organism evidence="7">
    <name type="scientific">Capitella teleta</name>
    <name type="common">Polychaete worm</name>
    <dbReference type="NCBI Taxonomy" id="283909"/>
    <lineage>
        <taxon>Eukaryota</taxon>
        <taxon>Metazoa</taxon>
        <taxon>Spiralia</taxon>
        <taxon>Lophotrochozoa</taxon>
        <taxon>Annelida</taxon>
        <taxon>Polychaeta</taxon>
        <taxon>Sedentaria</taxon>
        <taxon>Scolecida</taxon>
        <taxon>Capitellidae</taxon>
        <taxon>Capitella</taxon>
    </lineage>
</organism>
<dbReference type="HOGENOM" id="CLU_2040263_0_0_1"/>
<evidence type="ECO:0000313" key="9">
    <source>
        <dbReference type="Proteomes" id="UP000014760"/>
    </source>
</evidence>
<comment type="subcellular location">
    <subcellularLocation>
        <location evidence="1">Membrane</location>
    </subcellularLocation>
</comment>
<dbReference type="EMBL" id="KB295236">
    <property type="protein sequence ID" value="ELU13398.1"/>
    <property type="molecule type" value="Genomic_DNA"/>
</dbReference>
<evidence type="ECO:0000256" key="6">
    <source>
        <dbReference type="SAM" id="Phobius"/>
    </source>
</evidence>
<feature type="transmembrane region" description="Helical" evidence="6">
    <location>
        <begin position="64"/>
        <end position="87"/>
    </location>
</feature>
<dbReference type="GO" id="GO:0016020">
    <property type="term" value="C:membrane"/>
    <property type="evidence" value="ECO:0007669"/>
    <property type="project" value="UniProtKB-SubCell"/>
</dbReference>
<dbReference type="EnsemblMetazoa" id="CapteT196483">
    <property type="protein sequence ID" value="CapteP196483"/>
    <property type="gene ID" value="CapteG196483"/>
</dbReference>
<dbReference type="Proteomes" id="UP000014760">
    <property type="component" value="Unassembled WGS sequence"/>
</dbReference>
<keyword evidence="9" id="KW-1185">Reference proteome</keyword>
<evidence type="ECO:0000256" key="5">
    <source>
        <dbReference type="ARBA" id="ARBA00023136"/>
    </source>
</evidence>
<protein>
    <submittedName>
        <fullName evidence="7 8">Uncharacterized protein</fullName>
    </submittedName>
</protein>
<proteinExistence type="inferred from homology"/>
<dbReference type="Pfam" id="PF04505">
    <property type="entry name" value="CD225"/>
    <property type="match status" value="1"/>
</dbReference>
<keyword evidence="4 6" id="KW-1133">Transmembrane helix</keyword>
<accession>R7V3H4</accession>
<evidence type="ECO:0000256" key="4">
    <source>
        <dbReference type="ARBA" id="ARBA00022989"/>
    </source>
</evidence>
<name>R7V3H4_CAPTE</name>
<dbReference type="InterPro" id="IPR007593">
    <property type="entry name" value="CD225/Dispanin_fam"/>
</dbReference>
<evidence type="ECO:0000256" key="3">
    <source>
        <dbReference type="ARBA" id="ARBA00022692"/>
    </source>
</evidence>
<evidence type="ECO:0000313" key="8">
    <source>
        <dbReference type="EnsemblMetazoa" id="CapteP196483"/>
    </source>
</evidence>
<keyword evidence="5 6" id="KW-0472">Membrane</keyword>
<evidence type="ECO:0000256" key="1">
    <source>
        <dbReference type="ARBA" id="ARBA00004370"/>
    </source>
</evidence>
<reference evidence="8" key="3">
    <citation type="submission" date="2015-06" db="UniProtKB">
        <authorList>
            <consortium name="EnsemblMetazoa"/>
        </authorList>
    </citation>
    <scope>IDENTIFICATION</scope>
</reference>
<reference evidence="9" key="1">
    <citation type="submission" date="2012-12" db="EMBL/GenBank/DDBJ databases">
        <authorList>
            <person name="Hellsten U."/>
            <person name="Grimwood J."/>
            <person name="Chapman J.A."/>
            <person name="Shapiro H."/>
            <person name="Aerts A."/>
            <person name="Otillar R.P."/>
            <person name="Terry A.Y."/>
            <person name="Boore J.L."/>
            <person name="Simakov O."/>
            <person name="Marletaz F."/>
            <person name="Cho S.-J."/>
            <person name="Edsinger-Gonzales E."/>
            <person name="Havlak P."/>
            <person name="Kuo D.-H."/>
            <person name="Larsson T."/>
            <person name="Lv J."/>
            <person name="Arendt D."/>
            <person name="Savage R."/>
            <person name="Osoegawa K."/>
            <person name="de Jong P."/>
            <person name="Lindberg D.R."/>
            <person name="Seaver E.C."/>
            <person name="Weisblat D.A."/>
            <person name="Putnam N.H."/>
            <person name="Grigoriev I.V."/>
            <person name="Rokhsar D.S."/>
        </authorList>
    </citation>
    <scope>NUCLEOTIDE SEQUENCE</scope>
    <source>
        <strain evidence="9">I ESC-2004</strain>
    </source>
</reference>
<comment type="similarity">
    <text evidence="2">Belongs to the CD225/Dispanin family.</text>
</comment>